<dbReference type="HOGENOM" id="CLU_015044_2_0_9"/>
<dbReference type="InterPro" id="IPR046866">
    <property type="entry name" value="FapA_N"/>
</dbReference>
<dbReference type="Pfam" id="PF20250">
    <property type="entry name" value="FapA_N"/>
    <property type="match status" value="1"/>
</dbReference>
<dbReference type="OrthoDB" id="1279at2"/>
<sequence length="628" mass="68498">MPQHTIERSRYEFIASMLLGKTDLLNLYSVDPQTFGGTDEAKNGVIIIQNNEIFITPPLPGGKPAVISAMHPVVLKINGQVITGPTQITSADDLTWEICEKPQYQITVSDDKLKVYFTLYRAERYAWNLVNSPASAFVTVRAEMNREMLLSTLSIERIMAGFEKSPIVSSLNIPALYEELNNPTYLPVCIAEGKAPVPGTNASLELLFQQKIETEFKSMDDSAQETSCLEFFMVQEGEVFAKKLPPKEGLPGFDVYGGVLPPPPPQDLTLFSSPYAALLPGGEIKACRKGRPRITGSGTFVRTIDFPQTFFVPHSDNEAGGTLMFPGDVIATRYLSKNTVIEALGNVYIFGDVRNSRIAATGSIFISGNVVGSELYAGGYGATHNRLCSFTELVAKEVSRLREAARHLAETVESTMQTVKYGLVIMLLLESKYAHLPRMFRDMQELLSGMSTDYPQDTKILKHMMKFFLNPGQFTDQITDAGIGSFLSLLKNLAHSIYQMQEERVRIDIAGSHDSVIKSGGDVHIHGDGVSQSSLYSSGDIYFAKYSSMSSDSTMEAAGTINARSVGGESIGTTLLVAGQQIIAHTIRNASVAVGGYSLEITDPIESIAFTAKSLKQEYGGVPSSSSE</sequence>
<dbReference type="PANTHER" id="PTHR38032">
    <property type="entry name" value="POLYMERASE-RELATED"/>
    <property type="match status" value="1"/>
</dbReference>
<accession>A0A089MJ23</accession>
<proteinExistence type="predicted"/>
<gene>
    <name evidence="2" type="ORF">PGRAT_30895</name>
</gene>
<dbReference type="EMBL" id="CP009287">
    <property type="protein sequence ID" value="AIQ71503.1"/>
    <property type="molecule type" value="Genomic_DNA"/>
</dbReference>
<organism evidence="2 3">
    <name type="scientific">Paenibacillus graminis</name>
    <dbReference type="NCBI Taxonomy" id="189425"/>
    <lineage>
        <taxon>Bacteria</taxon>
        <taxon>Bacillati</taxon>
        <taxon>Bacillota</taxon>
        <taxon>Bacilli</taxon>
        <taxon>Bacillales</taxon>
        <taxon>Paenibacillaceae</taxon>
        <taxon>Paenibacillus</taxon>
    </lineage>
</organism>
<feature type="domain" description="Flagellar Assembly Protein A N-terminal region" evidence="1">
    <location>
        <begin position="105"/>
        <end position="294"/>
    </location>
</feature>
<dbReference type="PANTHER" id="PTHR38032:SF1">
    <property type="entry name" value="RNA-BINDING PROTEIN KHPB N-TERMINAL DOMAIN-CONTAINING PROTEIN"/>
    <property type="match status" value="1"/>
</dbReference>
<evidence type="ECO:0000313" key="3">
    <source>
        <dbReference type="Proteomes" id="UP000029500"/>
    </source>
</evidence>
<evidence type="ECO:0000313" key="2">
    <source>
        <dbReference type="EMBL" id="AIQ71503.1"/>
    </source>
</evidence>
<name>A0A089MJ23_9BACL</name>
<dbReference type="KEGG" id="pgm:PGRAT_30895"/>
<dbReference type="STRING" id="189425.PGRAT_30895"/>
<dbReference type="Proteomes" id="UP000029500">
    <property type="component" value="Chromosome"/>
</dbReference>
<reference evidence="2 3" key="1">
    <citation type="submission" date="2014-08" db="EMBL/GenBank/DDBJ databases">
        <title>Comparative genomics of the Paenibacillus odorifer group.</title>
        <authorList>
            <person name="den Bakker H.C."/>
            <person name="Tsai Y.-C."/>
            <person name="Martin N."/>
            <person name="Korlach J."/>
            <person name="Wiedmann M."/>
        </authorList>
    </citation>
    <scope>NUCLEOTIDE SEQUENCE [LARGE SCALE GENOMIC DNA]</scope>
    <source>
        <strain evidence="2 3">DSM 15220</strain>
    </source>
</reference>
<protein>
    <recommendedName>
        <fullName evidence="1">Flagellar Assembly Protein A N-terminal region domain-containing protein</fullName>
    </recommendedName>
</protein>
<dbReference type="RefSeq" id="WP_025704757.1">
    <property type="nucleotide sequence ID" value="NZ_CP009287.1"/>
</dbReference>
<dbReference type="eggNOG" id="COG1315">
    <property type="taxonomic scope" value="Bacteria"/>
</dbReference>
<dbReference type="AlphaFoldDB" id="A0A089MJ23"/>
<keyword evidence="3" id="KW-1185">Reference proteome</keyword>
<evidence type="ECO:0000259" key="1">
    <source>
        <dbReference type="Pfam" id="PF20250"/>
    </source>
</evidence>
<dbReference type="InterPro" id="IPR005646">
    <property type="entry name" value="FapA"/>
</dbReference>